<sequence length="97" mass="10513">MPGVCPTCRSLAARCLCEDVTTDGRTVAVRIAERRSGKQTTVLTGFDPNTVDMEKLASDLQSQFACDGILDVGSITLHGNHTGRVEAFLRKRGFSVR</sequence>
<dbReference type="Proteomes" id="UP000766904">
    <property type="component" value="Unassembled WGS sequence"/>
</dbReference>
<dbReference type="EMBL" id="PHNJ01000013">
    <property type="protein sequence ID" value="TYL36945.1"/>
    <property type="molecule type" value="Genomic_DNA"/>
</dbReference>
<feature type="domain" description="SUI1" evidence="1">
    <location>
        <begin position="27"/>
        <end position="93"/>
    </location>
</feature>
<dbReference type="InterPro" id="IPR036877">
    <property type="entry name" value="SUI1_dom_sf"/>
</dbReference>
<dbReference type="InterPro" id="IPR001950">
    <property type="entry name" value="SUI1"/>
</dbReference>
<protein>
    <submittedName>
        <fullName evidence="2">Stress response translation initiation inhibitor YciH</fullName>
    </submittedName>
</protein>
<dbReference type="SUPFAM" id="SSF55159">
    <property type="entry name" value="eIF1-like"/>
    <property type="match status" value="1"/>
</dbReference>
<dbReference type="OrthoDB" id="11182at2157"/>
<comment type="caution">
    <text evidence="2">The sequence shown here is derived from an EMBL/GenBank/DDBJ whole genome shotgun (WGS) entry which is preliminary data.</text>
</comment>
<accession>A0A8J8Q4E3</accession>
<gene>
    <name evidence="2" type="ORF">CV102_19510</name>
</gene>
<keyword evidence="3" id="KW-1185">Reference proteome</keyword>
<dbReference type="GO" id="GO:0003743">
    <property type="term" value="F:translation initiation factor activity"/>
    <property type="evidence" value="ECO:0007669"/>
    <property type="project" value="InterPro"/>
</dbReference>
<reference evidence="2" key="1">
    <citation type="submission" date="2017-11" db="EMBL/GenBank/DDBJ databases">
        <authorList>
            <person name="Kajale S.C."/>
            <person name="Sharma A."/>
        </authorList>
    </citation>
    <scope>NUCLEOTIDE SEQUENCE</scope>
    <source>
        <strain evidence="2">LS1_42</strain>
    </source>
</reference>
<dbReference type="Pfam" id="PF01253">
    <property type="entry name" value="SUI1"/>
    <property type="match status" value="1"/>
</dbReference>
<evidence type="ECO:0000313" key="2">
    <source>
        <dbReference type="EMBL" id="TYL36945.1"/>
    </source>
</evidence>
<dbReference type="RefSeq" id="WP_148859691.1">
    <property type="nucleotide sequence ID" value="NZ_PHNJ01000013.1"/>
</dbReference>
<evidence type="ECO:0000313" key="3">
    <source>
        <dbReference type="Proteomes" id="UP000766904"/>
    </source>
</evidence>
<dbReference type="AlphaFoldDB" id="A0A8J8Q4E3"/>
<proteinExistence type="predicted"/>
<dbReference type="Gene3D" id="3.30.780.10">
    <property type="entry name" value="SUI1-like domain"/>
    <property type="match status" value="1"/>
</dbReference>
<name>A0A8J8Q4E3_9EURY</name>
<dbReference type="PROSITE" id="PS50296">
    <property type="entry name" value="SUI1"/>
    <property type="match status" value="1"/>
</dbReference>
<organism evidence="2 3">
    <name type="scientific">Natronococcus pandeyae</name>
    <dbReference type="NCBI Taxonomy" id="2055836"/>
    <lineage>
        <taxon>Archaea</taxon>
        <taxon>Methanobacteriati</taxon>
        <taxon>Methanobacteriota</taxon>
        <taxon>Stenosarchaea group</taxon>
        <taxon>Halobacteria</taxon>
        <taxon>Halobacteriales</taxon>
        <taxon>Natrialbaceae</taxon>
        <taxon>Natronococcus</taxon>
    </lineage>
</organism>
<evidence type="ECO:0000259" key="1">
    <source>
        <dbReference type="PROSITE" id="PS50296"/>
    </source>
</evidence>